<gene>
    <name evidence="1" type="ORF">BER1_1104</name>
    <name evidence="2" type="ORF">BER2_1687</name>
</gene>
<dbReference type="AlphaFoldDB" id="A0A484Q771"/>
<protein>
    <submittedName>
        <fullName evidence="1">Phage related protein</fullName>
    </submittedName>
</protein>
<name>A0A484Q771_9ZZZZ</name>
<accession>A0A484Q771</accession>
<evidence type="ECO:0000313" key="1">
    <source>
        <dbReference type="EMBL" id="VFR32440.1"/>
    </source>
</evidence>
<proteinExistence type="predicted"/>
<dbReference type="InterPro" id="IPR007499">
    <property type="entry name" value="ERF_bacteria_virus"/>
</dbReference>
<sequence length="221" mass="24445">MMLAAMQQGATLEQVEKMMDLQERWEHREAEKAYNDALAAFKAEAVEVIKRKAVDFTSTKGRTHYRHAELSDVVEAVGPALSKHGFSWSWKPHQEGGVIRVTCILKHRQGHSDSVTLEASADQSGNKNSIQAIASTITYLERHTLKAITGVSEKGDDTDGVPATNSELRDEWISAVARTDTLEALETIWQEGGNVIYSTNNLADYNAFKKAVSDKKTILKG</sequence>
<reference evidence="1" key="1">
    <citation type="submission" date="2019-03" db="EMBL/GenBank/DDBJ databases">
        <authorList>
            <person name="Danneels B."/>
        </authorList>
    </citation>
    <scope>NUCLEOTIDE SEQUENCE</scope>
</reference>
<dbReference type="Pfam" id="PF04404">
    <property type="entry name" value="ERF"/>
    <property type="match status" value="1"/>
</dbReference>
<organism evidence="1">
    <name type="scientific">plant metagenome</name>
    <dbReference type="NCBI Taxonomy" id="1297885"/>
    <lineage>
        <taxon>unclassified sequences</taxon>
        <taxon>metagenomes</taxon>
        <taxon>organismal metagenomes</taxon>
    </lineage>
</organism>
<dbReference type="EMBL" id="CAADIH010000018">
    <property type="protein sequence ID" value="VFR44248.1"/>
    <property type="molecule type" value="Genomic_DNA"/>
</dbReference>
<evidence type="ECO:0000313" key="2">
    <source>
        <dbReference type="EMBL" id="VFR44248.1"/>
    </source>
</evidence>
<dbReference type="EMBL" id="CAADIE010000001">
    <property type="protein sequence ID" value="VFR32440.1"/>
    <property type="molecule type" value="Genomic_DNA"/>
</dbReference>